<name>A0AA38LX21_9TREE</name>
<dbReference type="GO" id="GO:0000166">
    <property type="term" value="F:nucleotide binding"/>
    <property type="evidence" value="ECO:0007669"/>
    <property type="project" value="UniProtKB-KW"/>
</dbReference>
<keyword evidence="6" id="KW-0378">Hydrolase</keyword>
<dbReference type="Pfam" id="PF08652">
    <property type="entry name" value="RAI1"/>
    <property type="match status" value="1"/>
</dbReference>
<dbReference type="GO" id="GO:0000956">
    <property type="term" value="P:nuclear-transcribed mRNA catabolic process"/>
    <property type="evidence" value="ECO:0007669"/>
    <property type="project" value="TreeGrafter"/>
</dbReference>
<dbReference type="GO" id="GO:0005634">
    <property type="term" value="C:nucleus"/>
    <property type="evidence" value="ECO:0007669"/>
    <property type="project" value="UniProtKB-SubCell"/>
</dbReference>
<comment type="catalytic activity">
    <reaction evidence="4">
        <text>a 5'-end triphospho-ribonucleoside in mRNA + H2O = a 5'-end phospho-ribonucleoside in mRNA + diphosphate + H(+)</text>
        <dbReference type="Rhea" id="RHEA:78683"/>
        <dbReference type="Rhea" id="RHEA-COMP:15692"/>
        <dbReference type="Rhea" id="RHEA-COMP:17164"/>
        <dbReference type="ChEBI" id="CHEBI:15377"/>
        <dbReference type="ChEBI" id="CHEBI:15378"/>
        <dbReference type="ChEBI" id="CHEBI:33019"/>
        <dbReference type="ChEBI" id="CHEBI:138282"/>
        <dbReference type="ChEBI" id="CHEBI:167618"/>
    </reaction>
    <physiologicalReaction direction="left-to-right" evidence="4">
        <dbReference type="Rhea" id="RHEA:78684"/>
    </physiologicalReaction>
</comment>
<dbReference type="PANTHER" id="PTHR12395">
    <property type="entry name" value="DOM-3 RELATED"/>
    <property type="match status" value="1"/>
</dbReference>
<keyword evidence="6" id="KW-0694">RNA-binding</keyword>
<dbReference type="GO" id="GO:0003723">
    <property type="term" value="F:RNA binding"/>
    <property type="evidence" value="ECO:0007669"/>
    <property type="project" value="UniProtKB-KW"/>
</dbReference>
<keyword evidence="6" id="KW-0479">Metal-binding</keyword>
<dbReference type="GO" id="GO:0034353">
    <property type="term" value="F:mRNA 5'-diphosphatase activity"/>
    <property type="evidence" value="ECO:0007669"/>
    <property type="project" value="TreeGrafter"/>
</dbReference>
<keyword evidence="6" id="KW-0540">Nuclease</keyword>
<evidence type="ECO:0000256" key="2">
    <source>
        <dbReference type="ARBA" id="ARBA00006562"/>
    </source>
</evidence>
<feature type="compositionally biased region" description="Acidic residues" evidence="7">
    <location>
        <begin position="196"/>
        <end position="206"/>
    </location>
</feature>
<dbReference type="InterPro" id="IPR013961">
    <property type="entry name" value="RAI1"/>
</dbReference>
<comment type="caution">
    <text evidence="9">The sequence shown here is derived from an EMBL/GenBank/DDBJ whole genome shotgun (WGS) entry which is preliminary data.</text>
</comment>
<dbReference type="RefSeq" id="XP_052946723.1">
    <property type="nucleotide sequence ID" value="XM_053093533.1"/>
</dbReference>
<evidence type="ECO:0000256" key="1">
    <source>
        <dbReference type="ARBA" id="ARBA00001968"/>
    </source>
</evidence>
<evidence type="ECO:0000256" key="5">
    <source>
        <dbReference type="ARBA" id="ARBA00048124"/>
    </source>
</evidence>
<feature type="region of interest" description="Disordered" evidence="7">
    <location>
        <begin position="190"/>
        <end position="213"/>
    </location>
</feature>
<dbReference type="GO" id="GO:0005829">
    <property type="term" value="C:cytosol"/>
    <property type="evidence" value="ECO:0007669"/>
    <property type="project" value="TreeGrafter"/>
</dbReference>
<comment type="cofactor">
    <cofactor evidence="1 6">
        <name>a divalent metal cation</name>
        <dbReference type="ChEBI" id="CHEBI:60240"/>
    </cofactor>
</comment>
<evidence type="ECO:0000256" key="7">
    <source>
        <dbReference type="SAM" id="MobiDB-lite"/>
    </source>
</evidence>
<keyword evidence="6" id="KW-0547">Nucleotide-binding</keyword>
<dbReference type="InterPro" id="IPR039039">
    <property type="entry name" value="RAI1-like_fam"/>
</dbReference>
<dbReference type="EMBL" id="JAKWFO010000005">
    <property type="protein sequence ID" value="KAI9636946.1"/>
    <property type="molecule type" value="Genomic_DNA"/>
</dbReference>
<dbReference type="AlphaFoldDB" id="A0AA38LX21"/>
<protein>
    <recommendedName>
        <fullName evidence="6">Decapping nuclease</fullName>
        <ecNumber evidence="6">3.6.1.-</ecNumber>
    </recommendedName>
</protein>
<dbReference type="PANTHER" id="PTHR12395:SF9">
    <property type="entry name" value="DECAPPING AND EXORIBONUCLEASE PROTEIN"/>
    <property type="match status" value="1"/>
</dbReference>
<dbReference type="GO" id="GO:0004518">
    <property type="term" value="F:nuclease activity"/>
    <property type="evidence" value="ECO:0007669"/>
    <property type="project" value="UniProtKB-KW"/>
</dbReference>
<organism evidence="9 10">
    <name type="scientific">Dioszegia hungarica</name>
    <dbReference type="NCBI Taxonomy" id="4972"/>
    <lineage>
        <taxon>Eukaryota</taxon>
        <taxon>Fungi</taxon>
        <taxon>Dikarya</taxon>
        <taxon>Basidiomycota</taxon>
        <taxon>Agaricomycotina</taxon>
        <taxon>Tremellomycetes</taxon>
        <taxon>Tremellales</taxon>
        <taxon>Bulleribasidiaceae</taxon>
        <taxon>Dioszegia</taxon>
    </lineage>
</organism>
<comment type="subcellular location">
    <subcellularLocation>
        <location evidence="6">Nucleus</location>
    </subcellularLocation>
</comment>
<comment type="similarity">
    <text evidence="2 6">Belongs to the DXO/Dom3Z family.</text>
</comment>
<gene>
    <name evidence="9" type="ORF">MKK02DRAFT_45653</name>
</gene>
<feature type="domain" description="RAI1-like" evidence="8">
    <location>
        <begin position="46"/>
        <end position="336"/>
    </location>
</feature>
<dbReference type="GO" id="GO:0046872">
    <property type="term" value="F:metal ion binding"/>
    <property type="evidence" value="ECO:0007669"/>
    <property type="project" value="UniProtKB-KW"/>
</dbReference>
<dbReference type="EC" id="3.6.1.-" evidence="6"/>
<proteinExistence type="inferred from homology"/>
<dbReference type="GeneID" id="77732738"/>
<feature type="region of interest" description="Disordered" evidence="7">
    <location>
        <begin position="1"/>
        <end position="45"/>
    </location>
</feature>
<evidence type="ECO:0000256" key="3">
    <source>
        <dbReference type="ARBA" id="ARBA00044676"/>
    </source>
</evidence>
<evidence type="ECO:0000256" key="4">
    <source>
        <dbReference type="ARBA" id="ARBA00044692"/>
    </source>
</evidence>
<evidence type="ECO:0000313" key="9">
    <source>
        <dbReference type="EMBL" id="KAI9636946.1"/>
    </source>
</evidence>
<keyword evidence="6" id="KW-0539">Nucleus</keyword>
<comment type="catalytic activity">
    <reaction evidence="3">
        <text>a 5'-end (N(7)-methyl 5'-triphosphoguanosine)-ribonucleoside-ribonucleotide in mRNA + H2O = a (N(7)-methyl 5'-triphosphoguanosine)-nucleoside + a 5'-end phospho-ribonucleoside in mRNA + H(+)</text>
        <dbReference type="Rhea" id="RHEA:66928"/>
        <dbReference type="Rhea" id="RHEA-COMP:15692"/>
        <dbReference type="Rhea" id="RHEA-COMP:17313"/>
        <dbReference type="ChEBI" id="CHEBI:15377"/>
        <dbReference type="ChEBI" id="CHEBI:15378"/>
        <dbReference type="ChEBI" id="CHEBI:138282"/>
        <dbReference type="ChEBI" id="CHEBI:172876"/>
        <dbReference type="ChEBI" id="CHEBI:172877"/>
    </reaction>
    <physiologicalReaction direction="left-to-right" evidence="3">
        <dbReference type="Rhea" id="RHEA:66929"/>
    </physiologicalReaction>
</comment>
<evidence type="ECO:0000313" key="10">
    <source>
        <dbReference type="Proteomes" id="UP001164286"/>
    </source>
</evidence>
<evidence type="ECO:0000259" key="8">
    <source>
        <dbReference type="Pfam" id="PF08652"/>
    </source>
</evidence>
<dbReference type="Proteomes" id="UP001164286">
    <property type="component" value="Unassembled WGS sequence"/>
</dbReference>
<dbReference type="GO" id="GO:0110155">
    <property type="term" value="P:NAD-cap decapping"/>
    <property type="evidence" value="ECO:0007669"/>
    <property type="project" value="TreeGrafter"/>
</dbReference>
<reference evidence="9" key="1">
    <citation type="journal article" date="2022" name="G3 (Bethesda)">
        <title>High quality genome of the basidiomycete yeast Dioszegia hungarica PDD-24b-2 isolated from cloud water.</title>
        <authorList>
            <person name="Jarrige D."/>
            <person name="Haridas S."/>
            <person name="Bleykasten-Grosshans C."/>
            <person name="Joly M."/>
            <person name="Nadalig T."/>
            <person name="Sancelme M."/>
            <person name="Vuilleumier S."/>
            <person name="Grigoriev I.V."/>
            <person name="Amato P."/>
            <person name="Bringel F."/>
        </authorList>
    </citation>
    <scope>NUCLEOTIDE SEQUENCE</scope>
    <source>
        <strain evidence="9">PDD-24b-2</strain>
    </source>
</reference>
<comment type="function">
    <text evidence="6">Decapping enzyme for NAD-capped RNAs: specifically hydrolyzes the nicotinamide adenine dinucleotide (NAD) cap from a subset of RNAs by removing the entire NAD moiety from the 5'-end of an NAD-capped RNA.</text>
</comment>
<accession>A0AA38LX21</accession>
<comment type="catalytic activity">
    <reaction evidence="5">
        <text>a 5'-end NAD(+)-phospho-ribonucleoside in mRNA + H2O = a 5'-end phospho-ribonucleoside in mRNA + NAD(+) + H(+)</text>
        <dbReference type="Rhea" id="RHEA:60880"/>
        <dbReference type="Rhea" id="RHEA-COMP:15692"/>
        <dbReference type="Rhea" id="RHEA-COMP:15698"/>
        <dbReference type="ChEBI" id="CHEBI:15377"/>
        <dbReference type="ChEBI" id="CHEBI:15378"/>
        <dbReference type="ChEBI" id="CHEBI:57540"/>
        <dbReference type="ChEBI" id="CHEBI:138282"/>
        <dbReference type="ChEBI" id="CHEBI:144029"/>
    </reaction>
    <physiologicalReaction direction="left-to-right" evidence="5">
        <dbReference type="Rhea" id="RHEA:60881"/>
    </physiologicalReaction>
</comment>
<keyword evidence="10" id="KW-1185">Reference proteome</keyword>
<evidence type="ECO:0000256" key="6">
    <source>
        <dbReference type="RuleBase" id="RU367113"/>
    </source>
</evidence>
<sequence>MRQAYGAQAPRSTTLPARPGPSSAPGLHHYLPLPPLSLRDPAPPLRQPHLITTYSHLPDRSITPGDSSMAYYSPCRIGSDLNYGFDRRVERKEDEEEHLDGVCGALRREWEAGRQGEREGGIITWRGMITRIMTAPYDNEGWEMTAIPLAGSVYIELHDPPDVRAARAKKQSGWAWQSYMGYAFESFSTKTVGGDDGPEVDTEGEDRPEGWSGDVNTNVQWCNVIRSAIGEIPLCLGGEVDCVKGATRISSTRNGRLICAAEVGAPHPGLDGCMELKTNKVIENERQEGIFHKKMLKHWAQSWLLGISEVEVGFRDEAGIVRSRQTFETMSIPRLYISTAEPLAIY</sequence>